<keyword evidence="1" id="KW-1133">Transmembrane helix</keyword>
<keyword evidence="1" id="KW-0472">Membrane</keyword>
<feature type="transmembrane region" description="Helical" evidence="1">
    <location>
        <begin position="12"/>
        <end position="31"/>
    </location>
</feature>
<keyword evidence="2" id="KW-1185">Reference proteome</keyword>
<reference evidence="3" key="1">
    <citation type="submission" date="2022-11" db="UniProtKB">
        <authorList>
            <consortium name="WormBaseParasite"/>
        </authorList>
    </citation>
    <scope>IDENTIFICATION</scope>
</reference>
<proteinExistence type="predicted"/>
<dbReference type="Proteomes" id="UP000887540">
    <property type="component" value="Unplaced"/>
</dbReference>
<evidence type="ECO:0000313" key="3">
    <source>
        <dbReference type="WBParaSite" id="ACRNAN_scaffold9764.g20896.t1"/>
    </source>
</evidence>
<protein>
    <submittedName>
        <fullName evidence="3">Sushi domain-containing protein</fullName>
    </submittedName>
</protein>
<keyword evidence="1" id="KW-0812">Transmembrane</keyword>
<sequence>MRFPHELAMFYIHMYYLIEVFLLLLHIIYAYECDHFRDIQGGKIFYDEYNEIGLKVGTTAKLICGNGDVTTALCTEEGWEPR</sequence>
<dbReference type="AlphaFoldDB" id="A0A914EQH0"/>
<dbReference type="WBParaSite" id="ACRNAN_scaffold9764.g20896.t1">
    <property type="protein sequence ID" value="ACRNAN_scaffold9764.g20896.t1"/>
    <property type="gene ID" value="ACRNAN_scaffold9764.g20896"/>
</dbReference>
<organism evidence="2 3">
    <name type="scientific">Acrobeloides nanus</name>
    <dbReference type="NCBI Taxonomy" id="290746"/>
    <lineage>
        <taxon>Eukaryota</taxon>
        <taxon>Metazoa</taxon>
        <taxon>Ecdysozoa</taxon>
        <taxon>Nematoda</taxon>
        <taxon>Chromadorea</taxon>
        <taxon>Rhabditida</taxon>
        <taxon>Tylenchina</taxon>
        <taxon>Cephalobomorpha</taxon>
        <taxon>Cephaloboidea</taxon>
        <taxon>Cephalobidae</taxon>
        <taxon>Acrobeloides</taxon>
    </lineage>
</organism>
<name>A0A914EQH0_9BILA</name>
<evidence type="ECO:0000256" key="1">
    <source>
        <dbReference type="SAM" id="Phobius"/>
    </source>
</evidence>
<evidence type="ECO:0000313" key="2">
    <source>
        <dbReference type="Proteomes" id="UP000887540"/>
    </source>
</evidence>
<accession>A0A914EQH0</accession>